<evidence type="ECO:0000256" key="14">
    <source>
        <dbReference type="ARBA" id="ARBA00022993"/>
    </source>
</evidence>
<evidence type="ECO:0000256" key="4">
    <source>
        <dbReference type="ARBA" id="ARBA00004496"/>
    </source>
</evidence>
<keyword evidence="13" id="KW-0630">Potassium</keyword>
<evidence type="ECO:0000256" key="2">
    <source>
        <dbReference type="ARBA" id="ARBA00001958"/>
    </source>
</evidence>
<evidence type="ECO:0000313" key="19">
    <source>
        <dbReference type="Proteomes" id="UP000198559"/>
    </source>
</evidence>
<gene>
    <name evidence="18" type="ORF">BAZSYMA_ACONTIG01090_1</name>
    <name evidence="17" type="ORF">BAZSYMB_SCAFFOLD00018_18</name>
</gene>
<dbReference type="GO" id="GO:0005737">
    <property type="term" value="C:cytoplasm"/>
    <property type="evidence" value="ECO:0007669"/>
    <property type="project" value="UniProtKB-SubCell"/>
</dbReference>
<dbReference type="InterPro" id="IPR004619">
    <property type="entry name" value="Type_III_PanK"/>
</dbReference>
<organism evidence="18 20">
    <name type="scientific">Bathymodiolus azoricus thioautotrophic gill symbiont</name>
    <dbReference type="NCBI Taxonomy" id="235205"/>
    <lineage>
        <taxon>Bacteria</taxon>
        <taxon>Pseudomonadati</taxon>
        <taxon>Pseudomonadota</taxon>
        <taxon>Gammaproteobacteria</taxon>
        <taxon>sulfur-oxidizing symbionts</taxon>
    </lineage>
</organism>
<reference evidence="19 20" key="1">
    <citation type="submission" date="2016-06" db="EMBL/GenBank/DDBJ databases">
        <authorList>
            <person name="Petersen J."/>
            <person name="Sayavedra L."/>
        </authorList>
    </citation>
    <scope>NUCLEOTIDE SEQUENCE [LARGE SCALE GENOMIC DNA]</scope>
    <source>
        <strain evidence="20">BazSymA</strain>
        <strain evidence="19">BazSymB</strain>
    </source>
</reference>
<dbReference type="GO" id="GO:0015937">
    <property type="term" value="P:coenzyme A biosynthetic process"/>
    <property type="evidence" value="ECO:0007669"/>
    <property type="project" value="UniProtKB-UniPathway"/>
</dbReference>
<evidence type="ECO:0000256" key="5">
    <source>
        <dbReference type="ARBA" id="ARBA00005225"/>
    </source>
</evidence>
<name>A0A1H6MBK4_9GAMM</name>
<evidence type="ECO:0000256" key="11">
    <source>
        <dbReference type="ARBA" id="ARBA00022777"/>
    </source>
</evidence>
<dbReference type="OrthoDB" id="9781305at2"/>
<evidence type="ECO:0000256" key="12">
    <source>
        <dbReference type="ARBA" id="ARBA00022840"/>
    </source>
</evidence>
<dbReference type="EMBL" id="CVUD02000054">
    <property type="protein sequence ID" value="SEH63177.1"/>
    <property type="molecule type" value="Genomic_DNA"/>
</dbReference>
<keyword evidence="8" id="KW-0963">Cytoplasm</keyword>
<dbReference type="UniPathway" id="UPA00241">
    <property type="reaction ID" value="UER00352"/>
</dbReference>
<evidence type="ECO:0000256" key="8">
    <source>
        <dbReference type="ARBA" id="ARBA00022490"/>
    </source>
</evidence>
<evidence type="ECO:0000256" key="1">
    <source>
        <dbReference type="ARBA" id="ARBA00001206"/>
    </source>
</evidence>
<reference evidence="18" key="2">
    <citation type="submission" date="2016-06" db="EMBL/GenBank/DDBJ databases">
        <authorList>
            <person name="Olsen C.W."/>
            <person name="Carey S."/>
            <person name="Hinshaw L."/>
            <person name="Karasin A.I."/>
        </authorList>
    </citation>
    <scope>NUCLEOTIDE SEQUENCE [LARGE SCALE GENOMIC DNA]</scope>
    <source>
        <strain evidence="18">BazSymA</strain>
        <strain evidence="17">BazSymB</strain>
    </source>
</reference>
<comment type="pathway">
    <text evidence="5">Cofactor biosynthesis; coenzyme A biosynthesis; CoA from (R)-pantothenate: step 1/5.</text>
</comment>
<comment type="cofactor">
    <cofactor evidence="2">
        <name>K(+)</name>
        <dbReference type="ChEBI" id="CHEBI:29103"/>
    </cofactor>
</comment>
<keyword evidence="9" id="KW-0808">Transferase</keyword>
<dbReference type="AlphaFoldDB" id="A0A1H6MBK4"/>
<evidence type="ECO:0000256" key="3">
    <source>
        <dbReference type="ARBA" id="ARBA00001972"/>
    </source>
</evidence>
<dbReference type="EMBL" id="CDSC02000404">
    <property type="protein sequence ID" value="SEH98772.1"/>
    <property type="molecule type" value="Genomic_DNA"/>
</dbReference>
<dbReference type="Gene3D" id="3.30.420.40">
    <property type="match status" value="2"/>
</dbReference>
<dbReference type="GO" id="GO:0005524">
    <property type="term" value="F:ATP binding"/>
    <property type="evidence" value="ECO:0007669"/>
    <property type="project" value="UniProtKB-KW"/>
</dbReference>
<dbReference type="PANTHER" id="PTHR34265:SF1">
    <property type="entry name" value="TYPE III PANTOTHENATE KINASE"/>
    <property type="match status" value="1"/>
</dbReference>
<accession>A0A1H6MBK4</accession>
<keyword evidence="14" id="KW-0173">Coenzyme A biosynthesis</keyword>
<dbReference type="PANTHER" id="PTHR34265">
    <property type="entry name" value="TYPE III PANTOTHENATE KINASE"/>
    <property type="match status" value="1"/>
</dbReference>
<dbReference type="Pfam" id="PF03309">
    <property type="entry name" value="Pan_kinase"/>
    <property type="match status" value="1"/>
</dbReference>
<evidence type="ECO:0000313" key="20">
    <source>
        <dbReference type="Proteomes" id="UP000198988"/>
    </source>
</evidence>
<evidence type="ECO:0000256" key="13">
    <source>
        <dbReference type="ARBA" id="ARBA00022958"/>
    </source>
</evidence>
<keyword evidence="10" id="KW-0547">Nucleotide-binding</keyword>
<dbReference type="STRING" id="235205.BAZSYMB_SCAFFOLD00018_18"/>
<dbReference type="SUPFAM" id="SSF53067">
    <property type="entry name" value="Actin-like ATPase domain"/>
    <property type="match status" value="2"/>
</dbReference>
<keyword evidence="12" id="KW-0067">ATP-binding</keyword>
<comment type="subunit">
    <text evidence="6">Homodimer.</text>
</comment>
<proteinExistence type="inferred from homology"/>
<protein>
    <recommendedName>
        <fullName evidence="16">Type III pantothenate kinase</fullName>
        <ecNumber evidence="7">2.7.1.33</ecNumber>
    </recommendedName>
</protein>
<evidence type="ECO:0000313" key="18">
    <source>
        <dbReference type="EMBL" id="SEH98772.1"/>
    </source>
</evidence>
<comment type="similarity">
    <text evidence="15">Belongs to the type III pantothenate kinase family.</text>
</comment>
<evidence type="ECO:0000256" key="6">
    <source>
        <dbReference type="ARBA" id="ARBA00011738"/>
    </source>
</evidence>
<comment type="cofactor">
    <cofactor evidence="3">
        <name>NH4(+)</name>
        <dbReference type="ChEBI" id="CHEBI:28938"/>
    </cofactor>
</comment>
<evidence type="ECO:0000256" key="15">
    <source>
        <dbReference type="ARBA" id="ARBA00038036"/>
    </source>
</evidence>
<dbReference type="Proteomes" id="UP000198988">
    <property type="component" value="Unassembled WGS sequence"/>
</dbReference>
<dbReference type="RefSeq" id="WP_090717550.1">
    <property type="nucleotide sequence ID" value="NZ_CAESAP020000045.1"/>
</dbReference>
<comment type="catalytic activity">
    <reaction evidence="1">
        <text>(R)-pantothenate + ATP = (R)-4'-phosphopantothenate + ADP + H(+)</text>
        <dbReference type="Rhea" id="RHEA:16373"/>
        <dbReference type="ChEBI" id="CHEBI:10986"/>
        <dbReference type="ChEBI" id="CHEBI:15378"/>
        <dbReference type="ChEBI" id="CHEBI:29032"/>
        <dbReference type="ChEBI" id="CHEBI:30616"/>
        <dbReference type="ChEBI" id="CHEBI:456216"/>
        <dbReference type="EC" id="2.7.1.33"/>
    </reaction>
</comment>
<keyword evidence="11" id="KW-0418">Kinase</keyword>
<dbReference type="InterPro" id="IPR043129">
    <property type="entry name" value="ATPase_NBD"/>
</dbReference>
<dbReference type="EC" id="2.7.1.33" evidence="7"/>
<sequence>MSKTNLLVDIGNSNISWKIGDCYSSVSIKDFQINAIPQHQISTIACVAHHELIQYFVNPTIIKPNPYKDLVFDYNLAQLGVDRFLGLVAGYDKYPERDFMLVDIGTFVTIDIVRNKRHIDGGITPGIYQLQACKTFIGKDSQRSWRLGTENMLRDYLEKRCEAFDGKILITGGSQKMLNIKQGEYHQNLVITGLEITNGK</sequence>
<evidence type="ECO:0000256" key="7">
    <source>
        <dbReference type="ARBA" id="ARBA00012102"/>
    </source>
</evidence>
<evidence type="ECO:0000256" key="9">
    <source>
        <dbReference type="ARBA" id="ARBA00022679"/>
    </source>
</evidence>
<dbReference type="Proteomes" id="UP000198559">
    <property type="component" value="Unassembled WGS sequence"/>
</dbReference>
<dbReference type="GO" id="GO:0004594">
    <property type="term" value="F:pantothenate kinase activity"/>
    <property type="evidence" value="ECO:0007669"/>
    <property type="project" value="UniProtKB-EC"/>
</dbReference>
<evidence type="ECO:0000313" key="17">
    <source>
        <dbReference type="EMBL" id="SEH63177.1"/>
    </source>
</evidence>
<evidence type="ECO:0000256" key="16">
    <source>
        <dbReference type="ARBA" id="ARBA00040883"/>
    </source>
</evidence>
<comment type="subcellular location">
    <subcellularLocation>
        <location evidence="4">Cytoplasm</location>
    </subcellularLocation>
</comment>
<evidence type="ECO:0000256" key="10">
    <source>
        <dbReference type="ARBA" id="ARBA00022741"/>
    </source>
</evidence>